<reference evidence="3" key="1">
    <citation type="journal article" date="2014" name="Int. J. Syst. Evol. Microbiol.">
        <title>Complete genome sequence of Corynebacterium casei LMG S-19264T (=DSM 44701T), isolated from a smear-ripened cheese.</title>
        <authorList>
            <consortium name="US DOE Joint Genome Institute (JGI-PGF)"/>
            <person name="Walter F."/>
            <person name="Albersmeier A."/>
            <person name="Kalinowski J."/>
            <person name="Ruckert C."/>
        </authorList>
    </citation>
    <scope>NUCLEOTIDE SEQUENCE</scope>
    <source>
        <strain evidence="3">JCM 3035</strain>
    </source>
</reference>
<proteinExistence type="predicted"/>
<reference evidence="3" key="2">
    <citation type="submission" date="2020-09" db="EMBL/GenBank/DDBJ databases">
        <authorList>
            <person name="Sun Q."/>
            <person name="Ohkuma M."/>
        </authorList>
    </citation>
    <scope>NUCLEOTIDE SEQUENCE</scope>
    <source>
        <strain evidence="3">JCM 3035</strain>
    </source>
</reference>
<feature type="transmembrane region" description="Helical" evidence="2">
    <location>
        <begin position="234"/>
        <end position="255"/>
    </location>
</feature>
<feature type="region of interest" description="Disordered" evidence="1">
    <location>
        <begin position="487"/>
        <end position="516"/>
    </location>
</feature>
<organism evidence="3 4">
    <name type="scientific">Streptomyces flaveus</name>
    <dbReference type="NCBI Taxonomy" id="66370"/>
    <lineage>
        <taxon>Bacteria</taxon>
        <taxon>Bacillati</taxon>
        <taxon>Actinomycetota</taxon>
        <taxon>Actinomycetes</taxon>
        <taxon>Kitasatosporales</taxon>
        <taxon>Streptomycetaceae</taxon>
        <taxon>Streptomyces</taxon>
        <taxon>Streptomyces aurantiacus group</taxon>
    </lineage>
</organism>
<keyword evidence="4" id="KW-1185">Reference proteome</keyword>
<keyword evidence="2" id="KW-0472">Membrane</keyword>
<sequence length="516" mass="55180">MSTLTEARPTSVVAAPEPRRWAAVFALARFEARELLQQIPVLFFSLLYVGYLGIRVWTSDREGMNDFPVLQDVDRATQMPPMLIAVAMLISVNRAVLRSRRRGTDRHFDVLVMEPWRRTVAHALSVVPFAVAVALAVAGQFTWQALKPGALGHGSYAELAVAPLSVLLLGVLGVLLARLIPSSFAVPLLALGGFVGTTLLTAGVGDPRWLRWAWPVASESQSDPLPSDLLGRPAAWHVLYLVGLTVLLLCLAVLVGGGRARLVKAIAVGSAALTLTGAVAQSVGDSPALTAARVRASVTPEKDQTCIRHDRSTYCAFPEWTGRTEDWAGTVRRVQSLAGGAAGGTPLTVRQRVEARDYGLGQASTFDPSRTPGEVTVGTRWGGNRIPEFAVGVASVLVAGDEEAAGQLCDARTVVAMWLALGSEPDPMTSLKNVRLDDSVSGSAIVLAPTHPLSMSAPQTDVVREMLERPRYSITAKVKAHWTELTSPKTSTARAAELLDVPVPQDKEKEEDECGA</sequence>
<name>A0A917R687_9ACTN</name>
<evidence type="ECO:0000313" key="4">
    <source>
        <dbReference type="Proteomes" id="UP000637788"/>
    </source>
</evidence>
<feature type="transmembrane region" description="Helical" evidence="2">
    <location>
        <begin position="184"/>
        <end position="205"/>
    </location>
</feature>
<evidence type="ECO:0000256" key="2">
    <source>
        <dbReference type="SAM" id="Phobius"/>
    </source>
</evidence>
<feature type="transmembrane region" description="Helical" evidence="2">
    <location>
        <begin position="78"/>
        <end position="97"/>
    </location>
</feature>
<dbReference type="EMBL" id="BMPQ01000018">
    <property type="protein sequence ID" value="GGK91310.1"/>
    <property type="molecule type" value="Genomic_DNA"/>
</dbReference>
<comment type="caution">
    <text evidence="3">The sequence shown here is derived from an EMBL/GenBank/DDBJ whole genome shotgun (WGS) entry which is preliminary data.</text>
</comment>
<gene>
    <name evidence="3" type="ORF">GCM10010094_60320</name>
</gene>
<dbReference type="Proteomes" id="UP000637788">
    <property type="component" value="Unassembled WGS sequence"/>
</dbReference>
<evidence type="ECO:0000313" key="3">
    <source>
        <dbReference type="EMBL" id="GGK91310.1"/>
    </source>
</evidence>
<evidence type="ECO:0000256" key="1">
    <source>
        <dbReference type="SAM" id="MobiDB-lite"/>
    </source>
</evidence>
<feature type="transmembrane region" description="Helical" evidence="2">
    <location>
        <begin position="123"/>
        <end position="143"/>
    </location>
</feature>
<feature type="transmembrane region" description="Helical" evidence="2">
    <location>
        <begin position="155"/>
        <end position="177"/>
    </location>
</feature>
<feature type="transmembrane region" description="Helical" evidence="2">
    <location>
        <begin position="39"/>
        <end position="58"/>
    </location>
</feature>
<accession>A0A917R687</accession>
<keyword evidence="2" id="KW-1133">Transmembrane helix</keyword>
<feature type="transmembrane region" description="Helical" evidence="2">
    <location>
        <begin position="262"/>
        <end position="280"/>
    </location>
</feature>
<dbReference type="AlphaFoldDB" id="A0A917R687"/>
<dbReference type="RefSeq" id="WP_189324949.1">
    <property type="nucleotide sequence ID" value="NZ_BMPQ01000018.1"/>
</dbReference>
<keyword evidence="2" id="KW-0812">Transmembrane</keyword>
<protein>
    <submittedName>
        <fullName evidence="3">ABC transporter</fullName>
    </submittedName>
</protein>